<dbReference type="AlphaFoldDB" id="A0A8J8MQ75"/>
<dbReference type="PANTHER" id="PTHR10030">
    <property type="entry name" value="ALPHA-L-FUCOSIDASE"/>
    <property type="match status" value="1"/>
</dbReference>
<dbReference type="EMBL" id="CP058649">
    <property type="protein sequence ID" value="QUI25756.1"/>
    <property type="molecule type" value="Genomic_DNA"/>
</dbReference>
<dbReference type="InterPro" id="IPR013780">
    <property type="entry name" value="Glyco_hydro_b"/>
</dbReference>
<dbReference type="InterPro" id="IPR000933">
    <property type="entry name" value="Glyco_hydro_29"/>
</dbReference>
<evidence type="ECO:0000256" key="4">
    <source>
        <dbReference type="ARBA" id="ARBA00022729"/>
    </source>
</evidence>
<dbReference type="Proteomes" id="UP000683246">
    <property type="component" value="Chromosome"/>
</dbReference>
<organism evidence="8 9">
    <name type="scientific">Vallitalea pronyensis</name>
    <dbReference type="NCBI Taxonomy" id="1348613"/>
    <lineage>
        <taxon>Bacteria</taxon>
        <taxon>Bacillati</taxon>
        <taxon>Bacillota</taxon>
        <taxon>Clostridia</taxon>
        <taxon>Lachnospirales</taxon>
        <taxon>Vallitaleaceae</taxon>
        <taxon>Vallitalea</taxon>
    </lineage>
</organism>
<reference evidence="8" key="1">
    <citation type="submission" date="2020-07" db="EMBL/GenBank/DDBJ databases">
        <title>Vallitalea pronyensis genome.</title>
        <authorList>
            <person name="Postec A."/>
        </authorList>
    </citation>
    <scope>NUCLEOTIDE SEQUENCE</scope>
    <source>
        <strain evidence="8">FatNI3</strain>
    </source>
</reference>
<sequence>MKKVHDYLAVIDKVIEDGKYKATWASLMNHKVPHWYQHAKFGIFIHWGVYSVPAFGEWYPRWMYKPHEQKYGQYFYKYHIENYGSLKDFGYKDFVPMFKAEKYNPAGWADLFKEAGAKFVMPVAEHHDGFQMYDSDLSEWCATKKGPMRDCIGELKEALEERNLVFTTSSHRAEHYWFSCGGRDLDSDIQGDIPYGHLYWPSYKEPYDTQADYNYVEELDKDFLDDWLARTCEIVDKYQPKIVYFDAWNQTTAFKPYMQKFAAYYYNRGIEWGKEVTINYKFDTMMQSTAVPDIERGQLSDISPMFWQNDTSIATNSWCYNKNNNYKKTHDIICDLVDVVSKNGSFLLNIGPKADGTIPDKEVAILKEIGKWLHLNGEGIYHSTYWKKYGEGPTKTVEGHFTDTLREPYTSEDFRFTFKDGVLYAFALTWPEDGCVRIKTLARNSSHYCGTIKDVEVLGAPDGCQFQLCSDYLSVWAKGIVTKNPVCIKIHIE</sequence>
<evidence type="ECO:0000256" key="2">
    <source>
        <dbReference type="ARBA" id="ARBA00007951"/>
    </source>
</evidence>
<evidence type="ECO:0000313" key="8">
    <source>
        <dbReference type="EMBL" id="QUI25756.1"/>
    </source>
</evidence>
<comment type="similarity">
    <text evidence="2">Belongs to the glycosyl hydrolase 29 family.</text>
</comment>
<keyword evidence="6" id="KW-0326">Glycosidase</keyword>
<evidence type="ECO:0000256" key="5">
    <source>
        <dbReference type="ARBA" id="ARBA00022801"/>
    </source>
</evidence>
<accession>A0A8J8MQ75</accession>
<dbReference type="InterPro" id="IPR057739">
    <property type="entry name" value="Glyco_hydro_29_N"/>
</dbReference>
<keyword evidence="9" id="KW-1185">Reference proteome</keyword>
<evidence type="ECO:0000256" key="6">
    <source>
        <dbReference type="ARBA" id="ARBA00023295"/>
    </source>
</evidence>
<dbReference type="GO" id="GO:0006004">
    <property type="term" value="P:fucose metabolic process"/>
    <property type="evidence" value="ECO:0007669"/>
    <property type="project" value="InterPro"/>
</dbReference>
<dbReference type="InterPro" id="IPR016286">
    <property type="entry name" value="FUC_metazoa-typ"/>
</dbReference>
<name>A0A8J8MQ75_9FIRM</name>
<dbReference type="KEGG" id="vpy:HZI73_16075"/>
<comment type="function">
    <text evidence="1">Alpha-L-fucosidase is responsible for hydrolyzing the alpha-1,6-linked fucose joined to the reducing-end N-acetylglucosamine of the carbohydrate moieties of glycoproteins.</text>
</comment>
<keyword evidence="4" id="KW-0732">Signal</keyword>
<dbReference type="PANTHER" id="PTHR10030:SF37">
    <property type="entry name" value="ALPHA-L-FUCOSIDASE-RELATED"/>
    <property type="match status" value="1"/>
</dbReference>
<dbReference type="SMART" id="SM00812">
    <property type="entry name" value="Alpha_L_fucos"/>
    <property type="match status" value="1"/>
</dbReference>
<keyword evidence="5" id="KW-0378">Hydrolase</keyword>
<evidence type="ECO:0000313" key="9">
    <source>
        <dbReference type="Proteomes" id="UP000683246"/>
    </source>
</evidence>
<dbReference type="SUPFAM" id="SSF51445">
    <property type="entry name" value="(Trans)glycosidases"/>
    <property type="match status" value="1"/>
</dbReference>
<proteinExistence type="inferred from homology"/>
<dbReference type="GO" id="GO:0016139">
    <property type="term" value="P:glycoside catabolic process"/>
    <property type="evidence" value="ECO:0007669"/>
    <property type="project" value="TreeGrafter"/>
</dbReference>
<dbReference type="InterPro" id="IPR017853">
    <property type="entry name" value="GH"/>
</dbReference>
<evidence type="ECO:0000256" key="1">
    <source>
        <dbReference type="ARBA" id="ARBA00004071"/>
    </source>
</evidence>
<evidence type="ECO:0000259" key="7">
    <source>
        <dbReference type="Pfam" id="PF01120"/>
    </source>
</evidence>
<dbReference type="PIRSF" id="PIRSF001092">
    <property type="entry name" value="Alpha-L-fucosidase"/>
    <property type="match status" value="1"/>
</dbReference>
<dbReference type="Gene3D" id="2.60.40.1180">
    <property type="entry name" value="Golgi alpha-mannosidase II"/>
    <property type="match status" value="1"/>
</dbReference>
<dbReference type="GO" id="GO:0005764">
    <property type="term" value="C:lysosome"/>
    <property type="evidence" value="ECO:0007669"/>
    <property type="project" value="TreeGrafter"/>
</dbReference>
<feature type="domain" description="Glycoside hydrolase family 29 N-terminal" evidence="7">
    <location>
        <begin position="14"/>
        <end position="378"/>
    </location>
</feature>
<dbReference type="EC" id="3.2.1.51" evidence="3"/>
<dbReference type="Pfam" id="PF01120">
    <property type="entry name" value="Alpha_L_fucos"/>
    <property type="match status" value="1"/>
</dbReference>
<protein>
    <recommendedName>
        <fullName evidence="3">alpha-L-fucosidase</fullName>
        <ecNumber evidence="3">3.2.1.51</ecNumber>
    </recommendedName>
</protein>
<evidence type="ECO:0000256" key="3">
    <source>
        <dbReference type="ARBA" id="ARBA00012662"/>
    </source>
</evidence>
<dbReference type="Gene3D" id="3.20.20.80">
    <property type="entry name" value="Glycosidases"/>
    <property type="match status" value="1"/>
</dbReference>
<gene>
    <name evidence="8" type="ORF">HZI73_16075</name>
</gene>
<dbReference type="GO" id="GO:0004560">
    <property type="term" value="F:alpha-L-fucosidase activity"/>
    <property type="evidence" value="ECO:0007669"/>
    <property type="project" value="InterPro"/>
</dbReference>